<dbReference type="HOGENOM" id="CLU_016249_2_1_1"/>
<dbReference type="GO" id="GO:0005737">
    <property type="term" value="C:cytoplasm"/>
    <property type="evidence" value="ECO:0000318"/>
    <property type="project" value="GO_Central"/>
</dbReference>
<evidence type="ECO:0000259" key="2">
    <source>
        <dbReference type="Pfam" id="PF23571"/>
    </source>
</evidence>
<dbReference type="InterPro" id="IPR055378">
    <property type="entry name" value="GH3_C"/>
</dbReference>
<dbReference type="KEGG" id="smo:SELMODRAFT_233086"/>
<accession>D8S429</accession>
<proteinExistence type="inferred from homology"/>
<dbReference type="InterPro" id="IPR055377">
    <property type="entry name" value="GH3_M"/>
</dbReference>
<dbReference type="Proteomes" id="UP000001514">
    <property type="component" value="Unassembled WGS sequence"/>
</dbReference>
<evidence type="ECO:0000259" key="3">
    <source>
        <dbReference type="Pfam" id="PF23572"/>
    </source>
</evidence>
<protein>
    <submittedName>
        <fullName evidence="4">Uncharacterized protein</fullName>
    </submittedName>
</protein>
<keyword evidence="5" id="KW-1185">Reference proteome</keyword>
<dbReference type="PANTHER" id="PTHR31901:SF5">
    <property type="entry name" value="JASMONOYL--L-AMINO ACID SYNTHETASE JAR1"/>
    <property type="match status" value="1"/>
</dbReference>
<feature type="domain" description="GH3 C-terminal" evidence="3">
    <location>
        <begin position="401"/>
        <end position="515"/>
    </location>
</feature>
<evidence type="ECO:0000313" key="4">
    <source>
        <dbReference type="EMBL" id="EFJ20685.1"/>
    </source>
</evidence>
<dbReference type="Pfam" id="PF03321">
    <property type="entry name" value="GH3"/>
    <property type="match status" value="1"/>
</dbReference>
<dbReference type="Pfam" id="PF23572">
    <property type="entry name" value="GH3_C"/>
    <property type="match status" value="1"/>
</dbReference>
<dbReference type="eggNOG" id="ENOG502QTQD">
    <property type="taxonomic scope" value="Eukaryota"/>
</dbReference>
<dbReference type="PANTHER" id="PTHR31901">
    <property type="entry name" value="GH3 DOMAIN-CONTAINING PROTEIN"/>
    <property type="match status" value="1"/>
</dbReference>
<dbReference type="EMBL" id="GL377601">
    <property type="protein sequence ID" value="EFJ20685.1"/>
    <property type="molecule type" value="Genomic_DNA"/>
</dbReference>
<dbReference type="InParanoid" id="D8S429"/>
<reference evidence="4 5" key="1">
    <citation type="journal article" date="2011" name="Science">
        <title>The Selaginella genome identifies genetic changes associated with the evolution of vascular plants.</title>
        <authorList>
            <person name="Banks J.A."/>
            <person name="Nishiyama T."/>
            <person name="Hasebe M."/>
            <person name="Bowman J.L."/>
            <person name="Gribskov M."/>
            <person name="dePamphilis C."/>
            <person name="Albert V.A."/>
            <person name="Aono N."/>
            <person name="Aoyama T."/>
            <person name="Ambrose B.A."/>
            <person name="Ashton N.W."/>
            <person name="Axtell M.J."/>
            <person name="Barker E."/>
            <person name="Barker M.S."/>
            <person name="Bennetzen J.L."/>
            <person name="Bonawitz N.D."/>
            <person name="Chapple C."/>
            <person name="Cheng C."/>
            <person name="Correa L.G."/>
            <person name="Dacre M."/>
            <person name="DeBarry J."/>
            <person name="Dreyer I."/>
            <person name="Elias M."/>
            <person name="Engstrom E.M."/>
            <person name="Estelle M."/>
            <person name="Feng L."/>
            <person name="Finet C."/>
            <person name="Floyd S.K."/>
            <person name="Frommer W.B."/>
            <person name="Fujita T."/>
            <person name="Gramzow L."/>
            <person name="Gutensohn M."/>
            <person name="Harholt J."/>
            <person name="Hattori M."/>
            <person name="Heyl A."/>
            <person name="Hirai T."/>
            <person name="Hiwatashi Y."/>
            <person name="Ishikawa M."/>
            <person name="Iwata M."/>
            <person name="Karol K.G."/>
            <person name="Koehler B."/>
            <person name="Kolukisaoglu U."/>
            <person name="Kubo M."/>
            <person name="Kurata T."/>
            <person name="Lalonde S."/>
            <person name="Li K."/>
            <person name="Li Y."/>
            <person name="Litt A."/>
            <person name="Lyons E."/>
            <person name="Manning G."/>
            <person name="Maruyama T."/>
            <person name="Michael T.P."/>
            <person name="Mikami K."/>
            <person name="Miyazaki S."/>
            <person name="Morinaga S."/>
            <person name="Murata T."/>
            <person name="Mueller-Roeber B."/>
            <person name="Nelson D.R."/>
            <person name="Obara M."/>
            <person name="Oguri Y."/>
            <person name="Olmstead R.G."/>
            <person name="Onodera N."/>
            <person name="Petersen B.L."/>
            <person name="Pils B."/>
            <person name="Prigge M."/>
            <person name="Rensing S.A."/>
            <person name="Riano-Pachon D.M."/>
            <person name="Roberts A.W."/>
            <person name="Sato Y."/>
            <person name="Scheller H.V."/>
            <person name="Schulz B."/>
            <person name="Schulz C."/>
            <person name="Shakirov E.V."/>
            <person name="Shibagaki N."/>
            <person name="Shinohara N."/>
            <person name="Shippen D.E."/>
            <person name="Soerensen I."/>
            <person name="Sotooka R."/>
            <person name="Sugimoto N."/>
            <person name="Sugita M."/>
            <person name="Sumikawa N."/>
            <person name="Tanurdzic M."/>
            <person name="Theissen G."/>
            <person name="Ulvskov P."/>
            <person name="Wakazuki S."/>
            <person name="Weng J.K."/>
            <person name="Willats W.W."/>
            <person name="Wipf D."/>
            <person name="Wolf P.G."/>
            <person name="Yang L."/>
            <person name="Zimmer A.D."/>
            <person name="Zhu Q."/>
            <person name="Mitros T."/>
            <person name="Hellsten U."/>
            <person name="Loque D."/>
            <person name="Otillar R."/>
            <person name="Salamov A."/>
            <person name="Schmutz J."/>
            <person name="Shapiro H."/>
            <person name="Lindquist E."/>
            <person name="Lucas S."/>
            <person name="Rokhsar D."/>
            <person name="Grigoriev I.V."/>
        </authorList>
    </citation>
    <scope>NUCLEOTIDE SEQUENCE [LARGE SCALE GENOMIC DNA]</scope>
</reference>
<comment type="similarity">
    <text evidence="1">Belongs to the IAA-amido conjugating enzyme family.</text>
</comment>
<dbReference type="OMA" id="HECCNCL"/>
<dbReference type="Pfam" id="PF23571">
    <property type="entry name" value="GH3_M"/>
    <property type="match status" value="1"/>
</dbReference>
<evidence type="ECO:0000256" key="1">
    <source>
        <dbReference type="ARBA" id="ARBA00008068"/>
    </source>
</evidence>
<gene>
    <name evidence="4" type="ORF">SELMODRAFT_233086</name>
</gene>
<dbReference type="InterPro" id="IPR004993">
    <property type="entry name" value="GH3"/>
</dbReference>
<feature type="domain" description="GH3 middle" evidence="2">
    <location>
        <begin position="308"/>
        <end position="385"/>
    </location>
</feature>
<dbReference type="Gramene" id="EFJ20685">
    <property type="protein sequence ID" value="EFJ20685"/>
    <property type="gene ID" value="SELMODRAFT_233086"/>
</dbReference>
<dbReference type="GO" id="GO:0016881">
    <property type="term" value="F:acid-amino acid ligase activity"/>
    <property type="evidence" value="ECO:0000318"/>
    <property type="project" value="GO_Central"/>
</dbReference>
<name>D8S429_SELML</name>
<sequence>MEHATKNAAAIQRELLQQILEKNAGTEYLTRHGLDEESNLVDGFYKLPLVEYNDIEADIKRIADGDTGRILCSDPISQFFISSGTTTGRSKLIPSNSRFFHPPLISLAWHRVFTINPDETYLAFWFASKQSLTKGGFKAETVTTSGLNSAHFKRAAASFCLYCHLLCGLLRREEVTVVISAFAFALTEAFRVLEQVWSELLEDIEAGSLSSRITDPTLRLAMSGIAPPSPELAEQLRREFRSFSMDGIVQRLWPNAKSVVAVTTGAMAPYAPRLRALAGKTPVVCGNYFSSECLIGINLSPASSPATFTVNPEFAYFEFLSYHDGETKLNGLEEQRPVGLTEVMIGEKYEIVVTTRSGLYRYRLGDVVQVAGFFNSSPSLRFLFRRNVVMSVATDKTDEFELQAVVHKASLLLRSSSQLHDFAGYADFSSIPGHYAIFWELNHGGSMDPSTLQDCCELLDVSLNDPYLRGRSSGAIGPLKLCVVRGGSFRELFEQHVARGGSGSQYKSCRCVASKQAIDLLRRNTLQQALSSKFPNPWKLSIKSLELDQ</sequence>
<evidence type="ECO:0000313" key="5">
    <source>
        <dbReference type="Proteomes" id="UP000001514"/>
    </source>
</evidence>
<organism evidence="5">
    <name type="scientific">Selaginella moellendorffii</name>
    <name type="common">Spikemoss</name>
    <dbReference type="NCBI Taxonomy" id="88036"/>
    <lineage>
        <taxon>Eukaryota</taxon>
        <taxon>Viridiplantae</taxon>
        <taxon>Streptophyta</taxon>
        <taxon>Embryophyta</taxon>
        <taxon>Tracheophyta</taxon>
        <taxon>Lycopodiopsida</taxon>
        <taxon>Selaginellales</taxon>
        <taxon>Selaginellaceae</taxon>
        <taxon>Selaginella</taxon>
    </lineage>
</organism>
<dbReference type="AlphaFoldDB" id="D8S429"/>